<gene>
    <name evidence="2" type="ORF">AWB69_03163</name>
</gene>
<dbReference type="SUPFAM" id="SSF51735">
    <property type="entry name" value="NAD(P)-binding Rossmann-fold domains"/>
    <property type="match status" value="1"/>
</dbReference>
<reference evidence="2 3" key="1">
    <citation type="submission" date="2016-01" db="EMBL/GenBank/DDBJ databases">
        <authorList>
            <person name="Oliw E.H."/>
        </authorList>
    </citation>
    <scope>NUCLEOTIDE SEQUENCE [LARGE SCALE GENOMIC DNA]</scope>
    <source>
        <strain evidence="2">LMG 27134</strain>
    </source>
</reference>
<dbReference type="PRINTS" id="PR00081">
    <property type="entry name" value="GDHRDH"/>
</dbReference>
<dbReference type="InterPro" id="IPR036291">
    <property type="entry name" value="NAD(P)-bd_dom_sf"/>
</dbReference>
<dbReference type="Proteomes" id="UP000054683">
    <property type="component" value="Unassembled WGS sequence"/>
</dbReference>
<accession>A0A158GSS6</accession>
<dbReference type="GO" id="GO:0016616">
    <property type="term" value="F:oxidoreductase activity, acting on the CH-OH group of donors, NAD or NADP as acceptor"/>
    <property type="evidence" value="ECO:0007669"/>
    <property type="project" value="TreeGrafter"/>
</dbReference>
<dbReference type="InterPro" id="IPR002347">
    <property type="entry name" value="SDR_fam"/>
</dbReference>
<dbReference type="Gene3D" id="3.40.50.720">
    <property type="entry name" value="NAD(P)-binding Rossmann-like Domain"/>
    <property type="match status" value="1"/>
</dbReference>
<proteinExistence type="inferred from homology"/>
<dbReference type="EMBL" id="FCOK02000018">
    <property type="protein sequence ID" value="SAL34490.1"/>
    <property type="molecule type" value="Genomic_DNA"/>
</dbReference>
<protein>
    <submittedName>
        <fullName evidence="2">Short chain dehydrogenase</fullName>
    </submittedName>
</protein>
<dbReference type="AlphaFoldDB" id="A0A158GSS6"/>
<organism evidence="2 3">
    <name type="scientific">Caballeronia udeis</name>
    <dbReference type="NCBI Taxonomy" id="1232866"/>
    <lineage>
        <taxon>Bacteria</taxon>
        <taxon>Pseudomonadati</taxon>
        <taxon>Pseudomonadota</taxon>
        <taxon>Betaproteobacteria</taxon>
        <taxon>Burkholderiales</taxon>
        <taxon>Burkholderiaceae</taxon>
        <taxon>Caballeronia</taxon>
    </lineage>
</organism>
<dbReference type="PANTHER" id="PTHR42760">
    <property type="entry name" value="SHORT-CHAIN DEHYDROGENASES/REDUCTASES FAMILY MEMBER"/>
    <property type="match status" value="1"/>
</dbReference>
<evidence type="ECO:0000313" key="3">
    <source>
        <dbReference type="Proteomes" id="UP000054683"/>
    </source>
</evidence>
<evidence type="ECO:0000256" key="1">
    <source>
        <dbReference type="ARBA" id="ARBA00006484"/>
    </source>
</evidence>
<sequence>MDLELHGRVVLVVGASSGIGAATARLLCREGAKLALMARRQHELDLMARELRESGAEVIALGGDAGAQGVLDDAVERTVAQFGALHRLVVVAGPMGTRAALHELDDRDWEFYFRQSLMLAVGACRAAIPALLEASDGAIVLTSAFSIRSQKPGLVAYTAMKSAIASVAKNIAKTYGAQGLRANCIAPGVIDRDTGTKRALAEKYGVPEARARYEQVRRESGMSVALERAGRHEEFAGLIAYLLSVRASYVTGVTVNIDGGTDF</sequence>
<dbReference type="OrthoDB" id="9803333at2"/>
<dbReference type="RefSeq" id="WP_062086098.1">
    <property type="nucleotide sequence ID" value="NZ_FCOK02000018.1"/>
</dbReference>
<dbReference type="Pfam" id="PF13561">
    <property type="entry name" value="adh_short_C2"/>
    <property type="match status" value="1"/>
</dbReference>
<comment type="similarity">
    <text evidence="1">Belongs to the short-chain dehydrogenases/reductases (SDR) family.</text>
</comment>
<evidence type="ECO:0000313" key="2">
    <source>
        <dbReference type="EMBL" id="SAL34490.1"/>
    </source>
</evidence>
<name>A0A158GSS6_9BURK</name>